<dbReference type="EMBL" id="JAAGXA010000006">
    <property type="protein sequence ID" value="NEN78676.1"/>
    <property type="molecule type" value="Genomic_DNA"/>
</dbReference>
<evidence type="ECO:0000313" key="1">
    <source>
        <dbReference type="EMBL" id="NEN78676.1"/>
    </source>
</evidence>
<organism evidence="1 2">
    <name type="scientific">Nocardioides zeae</name>
    <dbReference type="NCBI Taxonomy" id="1457234"/>
    <lineage>
        <taxon>Bacteria</taxon>
        <taxon>Bacillati</taxon>
        <taxon>Actinomycetota</taxon>
        <taxon>Actinomycetes</taxon>
        <taxon>Propionibacteriales</taxon>
        <taxon>Nocardioidaceae</taxon>
        <taxon>Nocardioides</taxon>
    </lineage>
</organism>
<protein>
    <recommendedName>
        <fullName evidence="3">ESX-1 secretion-associated protein</fullName>
    </recommendedName>
</protein>
<reference evidence="1 2" key="1">
    <citation type="journal article" date="2014" name="Int. J. Syst. Evol. Microbiol.">
        <title>Nocardioides zeae sp. nov., isolated from the stem of Zea mays.</title>
        <authorList>
            <person name="Glaeser S.P."/>
            <person name="McInroy J.A."/>
            <person name="Busse H.J."/>
            <person name="Kampfer P."/>
        </authorList>
    </citation>
    <scope>NUCLEOTIDE SEQUENCE [LARGE SCALE GENOMIC DNA]</scope>
    <source>
        <strain evidence="1 2">JCM 30728</strain>
    </source>
</reference>
<sequence length="123" mass="12733">MSIELRLERIYRAAHVDVPAHAQLMSARGGAIVAASSTIVAQVGKTGHRIGTDIGNLAEALVVNIGTVVSTMNDSAVALDEIADDFAATDAEAAAFFAQHQGWLDEKGYGGTPATSPTPAWEG</sequence>
<evidence type="ECO:0008006" key="3">
    <source>
        <dbReference type="Google" id="ProtNLM"/>
    </source>
</evidence>
<dbReference type="AlphaFoldDB" id="A0A6P0HJD5"/>
<name>A0A6P0HJD5_9ACTN</name>
<dbReference type="Proteomes" id="UP000468687">
    <property type="component" value="Unassembled WGS sequence"/>
</dbReference>
<gene>
    <name evidence="1" type="ORF">G3T38_10340</name>
</gene>
<evidence type="ECO:0000313" key="2">
    <source>
        <dbReference type="Proteomes" id="UP000468687"/>
    </source>
</evidence>
<keyword evidence="2" id="KW-1185">Reference proteome</keyword>
<accession>A0A6P0HJD5</accession>
<proteinExistence type="predicted"/>
<comment type="caution">
    <text evidence="1">The sequence shown here is derived from an EMBL/GenBank/DDBJ whole genome shotgun (WGS) entry which is preliminary data.</text>
</comment>
<dbReference type="RefSeq" id="WP_163772220.1">
    <property type="nucleotide sequence ID" value="NZ_JAAGXA010000006.1"/>
</dbReference>